<dbReference type="GO" id="GO:0016324">
    <property type="term" value="C:apical plasma membrane"/>
    <property type="evidence" value="ECO:0007669"/>
    <property type="project" value="TreeGrafter"/>
</dbReference>
<dbReference type="GO" id="GO:0035591">
    <property type="term" value="F:signaling adaptor activity"/>
    <property type="evidence" value="ECO:0007669"/>
    <property type="project" value="Ensembl"/>
</dbReference>
<dbReference type="AlphaFoldDB" id="A0A8C4WTB1"/>
<proteinExistence type="predicted"/>
<dbReference type="GO" id="GO:0051897">
    <property type="term" value="P:positive regulation of phosphatidylinositol 3-kinase/protein kinase B signal transduction"/>
    <property type="evidence" value="ECO:0007669"/>
    <property type="project" value="Ensembl"/>
</dbReference>
<dbReference type="GO" id="GO:0016529">
    <property type="term" value="C:sarcoplasmic reticulum"/>
    <property type="evidence" value="ECO:0007669"/>
    <property type="project" value="Ensembl"/>
</dbReference>
<dbReference type="PANTHER" id="PTHR14938:SF2">
    <property type="entry name" value="HCLS1-ASSOCIATED PROTEIN X-1"/>
    <property type="match status" value="1"/>
</dbReference>
<dbReference type="OrthoDB" id="5562606at2759"/>
<organism evidence="2 3">
    <name type="scientific">Gopherus evgoodei</name>
    <name type="common">Goodes thornscrub tortoise</name>
    <dbReference type="NCBI Taxonomy" id="1825980"/>
    <lineage>
        <taxon>Eukaryota</taxon>
        <taxon>Metazoa</taxon>
        <taxon>Chordata</taxon>
        <taxon>Craniata</taxon>
        <taxon>Vertebrata</taxon>
        <taxon>Euteleostomi</taxon>
        <taxon>Archelosauria</taxon>
        <taxon>Testudinata</taxon>
        <taxon>Testudines</taxon>
        <taxon>Cryptodira</taxon>
        <taxon>Durocryptodira</taxon>
        <taxon>Testudinoidea</taxon>
        <taxon>Testudinidae</taxon>
        <taxon>Gopherus</taxon>
    </lineage>
</organism>
<gene>
    <name evidence="2" type="primary">HAX1</name>
</gene>
<dbReference type="GO" id="GO:0005667">
    <property type="term" value="C:transcription regulator complex"/>
    <property type="evidence" value="ECO:0007669"/>
    <property type="project" value="Ensembl"/>
</dbReference>
<evidence type="ECO:0000313" key="3">
    <source>
        <dbReference type="Proteomes" id="UP000694390"/>
    </source>
</evidence>
<dbReference type="InterPro" id="IPR017248">
    <property type="entry name" value="HAX-1"/>
</dbReference>
<name>A0A8C4WTB1_9SAUR</name>
<dbReference type="GO" id="GO:0043066">
    <property type="term" value="P:negative regulation of apoptotic process"/>
    <property type="evidence" value="ECO:0007669"/>
    <property type="project" value="Ensembl"/>
</dbReference>
<protein>
    <submittedName>
        <fullName evidence="2">HCLS1 associated protein X-1</fullName>
    </submittedName>
</protein>
<dbReference type="GO" id="GO:0005759">
    <property type="term" value="C:mitochondrial matrix"/>
    <property type="evidence" value="ECO:0007669"/>
    <property type="project" value="Ensembl"/>
</dbReference>
<dbReference type="GeneID" id="115639284"/>
<dbReference type="CTD" id="10456"/>
<dbReference type="GO" id="GO:0005758">
    <property type="term" value="C:mitochondrial intermembrane space"/>
    <property type="evidence" value="ECO:0007669"/>
    <property type="project" value="Ensembl"/>
</dbReference>
<dbReference type="GO" id="GO:0015629">
    <property type="term" value="C:actin cytoskeleton"/>
    <property type="evidence" value="ECO:0007669"/>
    <property type="project" value="Ensembl"/>
</dbReference>
<dbReference type="GO" id="GO:0038158">
    <property type="term" value="P:granulocyte colony-stimulating factor signaling pathway"/>
    <property type="evidence" value="ECO:0007669"/>
    <property type="project" value="Ensembl"/>
</dbReference>
<dbReference type="Proteomes" id="UP000694390">
    <property type="component" value="Chromosome 24"/>
</dbReference>
<reference evidence="2" key="2">
    <citation type="submission" date="2025-08" db="UniProtKB">
        <authorList>
            <consortium name="Ensembl"/>
        </authorList>
    </citation>
    <scope>IDENTIFICATION</scope>
</reference>
<evidence type="ECO:0000256" key="1">
    <source>
        <dbReference type="SAM" id="MobiDB-lite"/>
    </source>
</evidence>
<dbReference type="GeneTree" id="ENSGT00390000018324"/>
<dbReference type="RefSeq" id="XP_030397656.1">
    <property type="nucleotide sequence ID" value="XM_030541796.1"/>
</dbReference>
<reference evidence="2" key="1">
    <citation type="submission" date="2019-06" db="EMBL/GenBank/DDBJ databases">
        <title>G10K-VGP Goodes thornscrub tortoise genome, primary haplotype.</title>
        <authorList>
            <person name="Murphy B."/>
            <person name="Edwards T."/>
            <person name="Rhie A."/>
            <person name="Koren S."/>
            <person name="Phillippy A."/>
            <person name="Fedrigo O."/>
            <person name="Haase B."/>
            <person name="Mountcastle J."/>
            <person name="Lewin H."/>
            <person name="Damas J."/>
            <person name="Howe K."/>
            <person name="Formenti G."/>
            <person name="Myers G."/>
            <person name="Durbin R."/>
            <person name="Jarvis E.D."/>
        </authorList>
    </citation>
    <scope>NUCLEOTIDE SEQUENCE [LARGE SCALE GENOMIC DNA]</scope>
</reference>
<sequence length="318" mass="34611">MSLYELFRGFFGFPRGRRPRDPFFGGITRDEDEEDEYDEDEGPSFGVRPEDFGFSFGGMRFHDNFGFDELFRDFNELFNEIGAWTLPCQPFELPGTEAAPPASGHLSEEQKRQALRDSMLKYPDSHQPRSSAEGLVPGRDLGDSVGPAAPGMRPWRPFAGLGEMHPAPPSAREDKDLDSRVSSEGLETVLRPGEPKAHSYFQSVSVTTVTGPDGESWRSLWATGSSGGDSALQTWVTPSPSWRPSSVAGSQADSPGFPWRIPGSPCVSEAQQRNPRLRQALVPCARRAASFPGGSMSCSTGVLCTCRGIKSISATGVV</sequence>
<feature type="compositionally biased region" description="Acidic residues" evidence="1">
    <location>
        <begin position="30"/>
        <end position="42"/>
    </location>
</feature>
<dbReference type="GO" id="GO:0030136">
    <property type="term" value="C:clathrin-coated vesicle"/>
    <property type="evidence" value="ECO:0007669"/>
    <property type="project" value="TreeGrafter"/>
</dbReference>
<dbReference type="GO" id="GO:0030027">
    <property type="term" value="C:lamellipodium"/>
    <property type="evidence" value="ECO:0007669"/>
    <property type="project" value="Ensembl"/>
</dbReference>
<dbReference type="GO" id="GO:0005741">
    <property type="term" value="C:mitochondrial outer membrane"/>
    <property type="evidence" value="ECO:0007669"/>
    <property type="project" value="Ensembl"/>
</dbReference>
<dbReference type="PANTHER" id="PTHR14938">
    <property type="entry name" value="HCLS1-ASSOCIATED PROTEIN X-1"/>
    <property type="match status" value="1"/>
</dbReference>
<dbReference type="GO" id="GO:0045944">
    <property type="term" value="P:positive regulation of transcription by RNA polymerase II"/>
    <property type="evidence" value="ECO:0007669"/>
    <property type="project" value="Ensembl"/>
</dbReference>
<keyword evidence="3" id="KW-1185">Reference proteome</keyword>
<accession>A0A8C4WTB1</accession>
<dbReference type="GO" id="GO:0019966">
    <property type="term" value="F:interleukin-1 binding"/>
    <property type="evidence" value="ECO:0007669"/>
    <property type="project" value="Ensembl"/>
</dbReference>
<dbReference type="Ensembl" id="ENSGEVT00005019870.1">
    <property type="protein sequence ID" value="ENSGEVP00005018917.1"/>
    <property type="gene ID" value="ENSGEVG00005013424.1"/>
</dbReference>
<feature type="region of interest" description="Disordered" evidence="1">
    <location>
        <begin position="22"/>
        <end position="45"/>
    </location>
</feature>
<evidence type="ECO:0000313" key="2">
    <source>
        <dbReference type="Ensembl" id="ENSGEVP00005018917.1"/>
    </source>
</evidence>
<dbReference type="GO" id="GO:0030833">
    <property type="term" value="P:regulation of actin filament polymerization"/>
    <property type="evidence" value="ECO:0007669"/>
    <property type="project" value="Ensembl"/>
</dbReference>
<feature type="region of interest" description="Disordered" evidence="1">
    <location>
        <begin position="122"/>
        <end position="153"/>
    </location>
</feature>
<reference evidence="2" key="3">
    <citation type="submission" date="2025-09" db="UniProtKB">
        <authorList>
            <consortium name="Ensembl"/>
        </authorList>
    </citation>
    <scope>IDENTIFICATION</scope>
</reference>
<dbReference type="GO" id="GO:0030854">
    <property type="term" value="P:positive regulation of granulocyte differentiation"/>
    <property type="evidence" value="ECO:0007669"/>
    <property type="project" value="Ensembl"/>
</dbReference>